<accession>A0A7F5QZJ9</accession>
<sequence length="726" mass="84128">MCENFFTFFLLCTIAVGVLGRDIDEFLRAQSPVYGISWISDIQDYNTSCADDLRTFLDALDQKHVWALKALDASGKPASSFLWGNNLWIGSETECSNIMNRKPLEINHEKIEHYHRTPYDFPPYPLDFVLVRMVHNNILQRHTHMPLEKLIQLGLCVPKSCDSEEIAILMREYLDSGYFNFKNFYNVSMEIEEINSVWESDLEWLLLPKTIVFLSIYSLTLLLIIVGTVYDVKVMQPRLRKKKEESNFIKNGVSNGVYTVGNENVIPRHSTTTDIEKQAVFKPSFLEQLCQCFSFYNNIKSFLKTRAGYDAIGMVHGFRLFSMLWVIAVHSMFYEIDFFENVPDGFRLSEFFLTQPFNNSTYCVDSFLFLSGFLLSYLYFKTKKGILESKKPFNFTAKALEFISLVMNRFLRLTPPYMVALVTADVLYTWLRRHSVLYSSEKVDEVCPKYWWRNLLYINNLFPNSELCLTWSWYLSADMQFFCIATLILIICTVNFKVAATITIALLFTGMFSLGIASYQFGYVPTMDEQLISLDAIYHLPWQRIGPYIVGFITGYILVVKLDMKLKISKRTKTICWIIFPCINLYIIFGIWGRNLSVEYAAFFMGFSRTFWGVGLAWLFIACCTNHGGTVDKFLSFRGWVPLSKLTYSAYLINPLIMTMFYGTTGSSQHVSLSGMLFDVCATWLCTFFLSLWFSMLFESPYISLTKLVLQRSVRKRPTTTEENKN</sequence>
<evidence type="ECO:0000259" key="3">
    <source>
        <dbReference type="SMART" id="SM00703"/>
    </source>
</evidence>
<dbReference type="InterPro" id="IPR006621">
    <property type="entry name" value="Nose-resist-to-fluoxetine_N"/>
</dbReference>
<protein>
    <submittedName>
        <fullName evidence="5">Nose resistant to fluoxetine protein 6</fullName>
    </submittedName>
</protein>
<feature type="transmembrane region" description="Helical" evidence="1">
    <location>
        <begin position="320"/>
        <end position="339"/>
    </location>
</feature>
<keyword evidence="1" id="KW-0472">Membrane</keyword>
<feature type="transmembrane region" description="Helical" evidence="1">
    <location>
        <begin position="574"/>
        <end position="594"/>
    </location>
</feature>
<feature type="transmembrane region" description="Helical" evidence="1">
    <location>
        <begin position="676"/>
        <end position="698"/>
    </location>
</feature>
<dbReference type="PANTHER" id="PTHR11161:SF72">
    <property type="entry name" value="FI21449P1"/>
    <property type="match status" value="1"/>
</dbReference>
<keyword evidence="2" id="KW-0732">Signal</keyword>
<keyword evidence="4" id="KW-1185">Reference proteome</keyword>
<feature type="transmembrane region" description="Helical" evidence="1">
    <location>
        <begin position="498"/>
        <end position="522"/>
    </location>
</feature>
<organism evidence="4 5">
    <name type="scientific">Agrilus planipennis</name>
    <name type="common">Emerald ash borer</name>
    <name type="synonym">Agrilus marcopoli</name>
    <dbReference type="NCBI Taxonomy" id="224129"/>
    <lineage>
        <taxon>Eukaryota</taxon>
        <taxon>Metazoa</taxon>
        <taxon>Ecdysozoa</taxon>
        <taxon>Arthropoda</taxon>
        <taxon>Hexapoda</taxon>
        <taxon>Insecta</taxon>
        <taxon>Pterygota</taxon>
        <taxon>Neoptera</taxon>
        <taxon>Endopterygota</taxon>
        <taxon>Coleoptera</taxon>
        <taxon>Polyphaga</taxon>
        <taxon>Elateriformia</taxon>
        <taxon>Buprestoidea</taxon>
        <taxon>Buprestidae</taxon>
        <taxon>Agrilinae</taxon>
        <taxon>Agrilus</taxon>
    </lineage>
</organism>
<feature type="transmembrane region" description="Helical" evidence="1">
    <location>
        <begin position="471"/>
        <end position="491"/>
    </location>
</feature>
<gene>
    <name evidence="5" type="primary">LOC108743968</name>
</gene>
<dbReference type="InParanoid" id="A0A7F5QZJ9"/>
<dbReference type="KEGG" id="apln:108743968"/>
<dbReference type="GeneID" id="108743968"/>
<evidence type="ECO:0000313" key="4">
    <source>
        <dbReference type="Proteomes" id="UP000192223"/>
    </source>
</evidence>
<feature type="domain" description="Nose resistant-to-fluoxetine protein N-terminal" evidence="3">
    <location>
        <begin position="46"/>
        <end position="197"/>
    </location>
</feature>
<dbReference type="AlphaFoldDB" id="A0A7F5QZJ9"/>
<dbReference type="InterPro" id="IPR052728">
    <property type="entry name" value="O2_lipid_transport_reg"/>
</dbReference>
<dbReference type="InterPro" id="IPR002656">
    <property type="entry name" value="Acyl_transf_3_dom"/>
</dbReference>
<name>A0A7F5QZJ9_AGRPL</name>
<feature type="transmembrane region" description="Helical" evidence="1">
    <location>
        <begin position="359"/>
        <end position="380"/>
    </location>
</feature>
<reference evidence="5" key="1">
    <citation type="submission" date="2025-08" db="UniProtKB">
        <authorList>
            <consortium name="RefSeq"/>
        </authorList>
    </citation>
    <scope>IDENTIFICATION</scope>
    <source>
        <tissue evidence="5">Entire body</tissue>
    </source>
</reference>
<dbReference type="Proteomes" id="UP000192223">
    <property type="component" value="Unplaced"/>
</dbReference>
<evidence type="ECO:0000256" key="2">
    <source>
        <dbReference type="SAM" id="SignalP"/>
    </source>
</evidence>
<dbReference type="GO" id="GO:0016747">
    <property type="term" value="F:acyltransferase activity, transferring groups other than amino-acyl groups"/>
    <property type="evidence" value="ECO:0007669"/>
    <property type="project" value="InterPro"/>
</dbReference>
<feature type="signal peptide" evidence="2">
    <location>
        <begin position="1"/>
        <end position="20"/>
    </location>
</feature>
<dbReference type="Pfam" id="PF01757">
    <property type="entry name" value="Acyl_transf_3"/>
    <property type="match status" value="1"/>
</dbReference>
<keyword evidence="1" id="KW-0812">Transmembrane</keyword>
<proteinExistence type="predicted"/>
<dbReference type="PANTHER" id="PTHR11161">
    <property type="entry name" value="O-ACYLTRANSFERASE"/>
    <property type="match status" value="1"/>
</dbReference>
<evidence type="ECO:0000256" key="1">
    <source>
        <dbReference type="SAM" id="Phobius"/>
    </source>
</evidence>
<feature type="transmembrane region" description="Helical" evidence="1">
    <location>
        <begin position="600"/>
        <end position="625"/>
    </location>
</feature>
<dbReference type="OrthoDB" id="207378at2759"/>
<keyword evidence="1" id="KW-1133">Transmembrane helix</keyword>
<dbReference type="RefSeq" id="XP_025830740.1">
    <property type="nucleotide sequence ID" value="XM_025974955.1"/>
</dbReference>
<dbReference type="SMART" id="SM00703">
    <property type="entry name" value="NRF"/>
    <property type="match status" value="1"/>
</dbReference>
<dbReference type="Pfam" id="PF20146">
    <property type="entry name" value="NRF"/>
    <property type="match status" value="1"/>
</dbReference>
<feature type="transmembrane region" description="Helical" evidence="1">
    <location>
        <begin position="542"/>
        <end position="562"/>
    </location>
</feature>
<feature type="chain" id="PRO_5028983325" evidence="2">
    <location>
        <begin position="21"/>
        <end position="726"/>
    </location>
</feature>
<feature type="transmembrane region" description="Helical" evidence="1">
    <location>
        <begin position="646"/>
        <end position="664"/>
    </location>
</feature>
<evidence type="ECO:0000313" key="5">
    <source>
        <dbReference type="RefSeq" id="XP_025830740.1"/>
    </source>
</evidence>
<feature type="transmembrane region" description="Helical" evidence="1">
    <location>
        <begin position="410"/>
        <end position="431"/>
    </location>
</feature>
<feature type="transmembrane region" description="Helical" evidence="1">
    <location>
        <begin position="211"/>
        <end position="232"/>
    </location>
</feature>